<feature type="compositionally biased region" description="Low complexity" evidence="4">
    <location>
        <begin position="121"/>
        <end position="130"/>
    </location>
</feature>
<evidence type="ECO:0000256" key="5">
    <source>
        <dbReference type="SAM" id="Phobius"/>
    </source>
</evidence>
<feature type="region of interest" description="Disordered" evidence="4">
    <location>
        <begin position="1"/>
        <end position="190"/>
    </location>
</feature>
<gene>
    <name evidence="6" type="ORF">BDY21DRAFT_384075</name>
</gene>
<evidence type="ECO:0000313" key="6">
    <source>
        <dbReference type="EMBL" id="KAF2460453.1"/>
    </source>
</evidence>
<dbReference type="GO" id="GO:0006890">
    <property type="term" value="P:retrograde vesicle-mediated transport, Golgi to endoplasmic reticulum"/>
    <property type="evidence" value="ECO:0007669"/>
    <property type="project" value="TreeGrafter"/>
</dbReference>
<name>A0A6A6PAJ8_9PEZI</name>
<sequence length="326" mass="33223">MDSDTSPAPEGVSAQEKARLRRERRQAKIAAGGASRLEQITSMAGRPAPAPDAPAPSTGAAAPANPPATSTTTASHTTDPDEVDISALPRPAPRAPSTGTSTPSLFGLPASSGPNDPAADPMFQMLQQMMQGGGFGDGMPGGRPFPGVGGPPSAGMGGDGPSGLPPGLADLLGGMGGAGGGSAAPEPAETPRSAQIWRVVHALFSLGLALYISLTSSFDGGPAARSLASASHDEAALAGEHGTANVGRRLFVLFATFEALAQTGRFFLEKGQLGGSGWLATLGRVLPEPWAGYVRIVGRYATIWRTVMADVMVIVFVLGMMAWWRV</sequence>
<reference evidence="6" key="1">
    <citation type="journal article" date="2020" name="Stud. Mycol.">
        <title>101 Dothideomycetes genomes: a test case for predicting lifestyles and emergence of pathogens.</title>
        <authorList>
            <person name="Haridas S."/>
            <person name="Albert R."/>
            <person name="Binder M."/>
            <person name="Bloem J."/>
            <person name="Labutti K."/>
            <person name="Salamov A."/>
            <person name="Andreopoulos B."/>
            <person name="Baker S."/>
            <person name="Barry K."/>
            <person name="Bills G."/>
            <person name="Bluhm B."/>
            <person name="Cannon C."/>
            <person name="Castanera R."/>
            <person name="Culley D."/>
            <person name="Daum C."/>
            <person name="Ezra D."/>
            <person name="Gonzalez J."/>
            <person name="Henrissat B."/>
            <person name="Kuo A."/>
            <person name="Liang C."/>
            <person name="Lipzen A."/>
            <person name="Lutzoni F."/>
            <person name="Magnuson J."/>
            <person name="Mondo S."/>
            <person name="Nolan M."/>
            <person name="Ohm R."/>
            <person name="Pangilinan J."/>
            <person name="Park H.-J."/>
            <person name="Ramirez L."/>
            <person name="Alfaro M."/>
            <person name="Sun H."/>
            <person name="Tritt A."/>
            <person name="Yoshinaga Y."/>
            <person name="Zwiers L.-H."/>
            <person name="Turgeon B."/>
            <person name="Goodwin S."/>
            <person name="Spatafora J."/>
            <person name="Crous P."/>
            <person name="Grigoriev I."/>
        </authorList>
    </citation>
    <scope>NUCLEOTIDE SEQUENCE</scope>
    <source>
        <strain evidence="6">ATCC 16933</strain>
    </source>
</reference>
<keyword evidence="1 5" id="KW-0812">Transmembrane</keyword>
<feature type="compositionally biased region" description="Gly residues" evidence="4">
    <location>
        <begin position="131"/>
        <end position="141"/>
    </location>
</feature>
<dbReference type="PANTHER" id="PTHR28263:SF1">
    <property type="entry name" value="GOLGI TO ER TRAFFIC PROTEIN 2"/>
    <property type="match status" value="1"/>
</dbReference>
<dbReference type="InterPro" id="IPR028143">
    <property type="entry name" value="Get2/sif1"/>
</dbReference>
<dbReference type="Pfam" id="PF08690">
    <property type="entry name" value="GET2"/>
    <property type="match status" value="1"/>
</dbReference>
<dbReference type="Proteomes" id="UP000799766">
    <property type="component" value="Unassembled WGS sequence"/>
</dbReference>
<feature type="transmembrane region" description="Helical" evidence="5">
    <location>
        <begin position="303"/>
        <end position="324"/>
    </location>
</feature>
<feature type="compositionally biased region" description="Gly residues" evidence="4">
    <location>
        <begin position="173"/>
        <end position="182"/>
    </location>
</feature>
<evidence type="ECO:0000256" key="2">
    <source>
        <dbReference type="ARBA" id="ARBA00022989"/>
    </source>
</evidence>
<evidence type="ECO:0000313" key="7">
    <source>
        <dbReference type="Proteomes" id="UP000799766"/>
    </source>
</evidence>
<dbReference type="OrthoDB" id="5393181at2759"/>
<dbReference type="EMBL" id="MU001673">
    <property type="protein sequence ID" value="KAF2460453.1"/>
    <property type="molecule type" value="Genomic_DNA"/>
</dbReference>
<evidence type="ECO:0000256" key="3">
    <source>
        <dbReference type="ARBA" id="ARBA00023136"/>
    </source>
</evidence>
<keyword evidence="2 5" id="KW-1133">Transmembrane helix</keyword>
<keyword evidence="7" id="KW-1185">Reference proteome</keyword>
<protein>
    <recommendedName>
        <fullName evidence="8">GET complex, subunit GET2</fullName>
    </recommendedName>
</protein>
<dbReference type="AlphaFoldDB" id="A0A6A6PAJ8"/>
<feature type="compositionally biased region" description="Low complexity" evidence="4">
    <location>
        <begin position="55"/>
        <end position="77"/>
    </location>
</feature>
<keyword evidence="3 5" id="KW-0472">Membrane</keyword>
<feature type="compositionally biased region" description="Gly residues" evidence="4">
    <location>
        <begin position="147"/>
        <end position="161"/>
    </location>
</feature>
<evidence type="ECO:0000256" key="1">
    <source>
        <dbReference type="ARBA" id="ARBA00022692"/>
    </source>
</evidence>
<dbReference type="PANTHER" id="PTHR28263">
    <property type="entry name" value="GOLGI TO ER TRAFFIC PROTEIN 2"/>
    <property type="match status" value="1"/>
</dbReference>
<accession>A0A6A6PAJ8</accession>
<proteinExistence type="predicted"/>
<evidence type="ECO:0000256" key="4">
    <source>
        <dbReference type="SAM" id="MobiDB-lite"/>
    </source>
</evidence>
<evidence type="ECO:0008006" key="8">
    <source>
        <dbReference type="Google" id="ProtNLM"/>
    </source>
</evidence>
<organism evidence="6 7">
    <name type="scientific">Lineolata rhizophorae</name>
    <dbReference type="NCBI Taxonomy" id="578093"/>
    <lineage>
        <taxon>Eukaryota</taxon>
        <taxon>Fungi</taxon>
        <taxon>Dikarya</taxon>
        <taxon>Ascomycota</taxon>
        <taxon>Pezizomycotina</taxon>
        <taxon>Dothideomycetes</taxon>
        <taxon>Dothideomycetes incertae sedis</taxon>
        <taxon>Lineolatales</taxon>
        <taxon>Lineolataceae</taxon>
        <taxon>Lineolata</taxon>
    </lineage>
</organism>